<name>A0ABT3MR05_9GAMM</name>
<dbReference type="EMBL" id="JAPFCC010000001">
    <property type="protein sequence ID" value="MCW7552983.1"/>
    <property type="molecule type" value="Genomic_DNA"/>
</dbReference>
<proteinExistence type="predicted"/>
<evidence type="ECO:0000313" key="1">
    <source>
        <dbReference type="EMBL" id="MCW7551801.1"/>
    </source>
</evidence>
<dbReference type="Pfam" id="PF11994">
    <property type="entry name" value="DUF3489"/>
    <property type="match status" value="1"/>
</dbReference>
<dbReference type="Proteomes" id="UP001209854">
    <property type="component" value="Unassembled WGS sequence"/>
</dbReference>
<evidence type="ECO:0000313" key="3">
    <source>
        <dbReference type="Proteomes" id="UP001209854"/>
    </source>
</evidence>
<organism evidence="1 3">
    <name type="scientific">Endozoicomonas gorgoniicola</name>
    <dbReference type="NCBI Taxonomy" id="1234144"/>
    <lineage>
        <taxon>Bacteria</taxon>
        <taxon>Pseudomonadati</taxon>
        <taxon>Pseudomonadota</taxon>
        <taxon>Gammaproteobacteria</taxon>
        <taxon>Oceanospirillales</taxon>
        <taxon>Endozoicomonadaceae</taxon>
        <taxon>Endozoicomonas</taxon>
    </lineage>
</organism>
<reference evidence="1 3" key="1">
    <citation type="submission" date="2022-10" db="EMBL/GenBank/DDBJ databases">
        <title>High-quality genome sequences of two octocoral-associated bacteria, Endozoicomonas euniceicola EF212 and Endozoicomonas gorgoniicola PS125.</title>
        <authorList>
            <person name="Chiou Y.-J."/>
            <person name="Chen Y.-H."/>
        </authorList>
    </citation>
    <scope>NUCLEOTIDE SEQUENCE [LARGE SCALE GENOMIC DNA]</scope>
    <source>
        <strain evidence="1 3">PS125</strain>
    </source>
</reference>
<dbReference type="EMBL" id="JAPFCC010000001">
    <property type="protein sequence ID" value="MCW7551801.1"/>
    <property type="molecule type" value="Genomic_DNA"/>
</dbReference>
<protein>
    <submittedName>
        <fullName evidence="1">DUF3489 domain-containing protein</fullName>
    </submittedName>
</protein>
<dbReference type="RefSeq" id="WP_262566804.1">
    <property type="nucleotide sequence ID" value="NZ_JAPFCC010000001.1"/>
</dbReference>
<evidence type="ECO:0000313" key="2">
    <source>
        <dbReference type="EMBL" id="MCW7552983.1"/>
    </source>
</evidence>
<keyword evidence="3" id="KW-1185">Reference proteome</keyword>
<dbReference type="InterPro" id="IPR021880">
    <property type="entry name" value="DUF3489"/>
</dbReference>
<comment type="caution">
    <text evidence="1">The sequence shown here is derived from an EMBL/GenBank/DDBJ whole genome shotgun (WGS) entry which is preliminary data.</text>
</comment>
<gene>
    <name evidence="1" type="ORF">NX722_03930</name>
    <name evidence="2" type="ORF">NX722_10090</name>
</gene>
<accession>A0ABT3MR05</accession>
<sequence length="159" mass="17382">MKNNKLTPAQENVLQQAAKTGTLQASDLTIRGGARNKVLNSLTSKGFLIALKESDTYDISPQGKEAIGIREDDKPTRKGKIRTGTKLHTVIELLSRPEGAAIHEIMRETGWQQHTVRGTLAGSLKKRLGLTIESEKLEGKDRTYRITSGLDGLFGEAEA</sequence>